<dbReference type="Gene3D" id="3.40.50.150">
    <property type="entry name" value="Vaccinia Virus protein VP39"/>
    <property type="match status" value="1"/>
</dbReference>
<dbReference type="OrthoDB" id="9772751at2"/>
<dbReference type="GO" id="GO:0008757">
    <property type="term" value="F:S-adenosylmethionine-dependent methyltransferase activity"/>
    <property type="evidence" value="ECO:0007669"/>
    <property type="project" value="InterPro"/>
</dbReference>
<gene>
    <name evidence="2" type="ORF">SAMN04488528_100799</name>
</gene>
<dbReference type="STRING" id="84698.SAMN04488528_100799"/>
<evidence type="ECO:0000313" key="2">
    <source>
        <dbReference type="EMBL" id="SFA96431.1"/>
    </source>
</evidence>
<dbReference type="PANTHER" id="PTHR43591">
    <property type="entry name" value="METHYLTRANSFERASE"/>
    <property type="match status" value="1"/>
</dbReference>
<reference evidence="2 3" key="1">
    <citation type="submission" date="2016-10" db="EMBL/GenBank/DDBJ databases">
        <authorList>
            <person name="de Groot N.N."/>
        </authorList>
    </citation>
    <scope>NUCLEOTIDE SEQUENCE [LARGE SCALE GENOMIC DNA]</scope>
    <source>
        <strain evidence="2 3">DSM 12271</strain>
    </source>
</reference>
<dbReference type="InterPro" id="IPR029063">
    <property type="entry name" value="SAM-dependent_MTases_sf"/>
</dbReference>
<keyword evidence="3" id="KW-1185">Reference proteome</keyword>
<keyword evidence="2" id="KW-0489">Methyltransferase</keyword>
<dbReference type="AlphaFoldDB" id="A0A1I0X683"/>
<feature type="domain" description="Methyltransferase type 11" evidence="1">
    <location>
        <begin position="67"/>
        <end position="161"/>
    </location>
</feature>
<accession>A0A1I0X683</accession>
<sequence length="249" mass="28508">MNIHNNYTDYNSKVWDKWSDEGDTWTIPISQEDFSKIFQGEYHLVLTCQKEVPKEWYMPVIGKRLLGLASGGGQQMPVFAALGANVTILEYSDKQLEAERLVAERENYHINIIKGDISKRFPFDDNSFDIIFNPVSVQYVEDVEHVWKECYRILKPGGILMSGFGNPFQFALDENDKVSNKIPWNPLKTCTEEELQKLLEEDGLMFSHSLDTLIGGQGRAGFCMTDLYEDYHFGSVLAPTYIATRAKKL</sequence>
<dbReference type="Proteomes" id="UP000198619">
    <property type="component" value="Unassembled WGS sequence"/>
</dbReference>
<dbReference type="CDD" id="cd02440">
    <property type="entry name" value="AdoMet_MTases"/>
    <property type="match status" value="1"/>
</dbReference>
<dbReference type="InterPro" id="IPR013216">
    <property type="entry name" value="Methyltransf_11"/>
</dbReference>
<dbReference type="RefSeq" id="WP_090039798.1">
    <property type="nucleotide sequence ID" value="NZ_FOKI01000007.1"/>
</dbReference>
<dbReference type="SUPFAM" id="SSF53335">
    <property type="entry name" value="S-adenosyl-L-methionine-dependent methyltransferases"/>
    <property type="match status" value="1"/>
</dbReference>
<organism evidence="2 3">
    <name type="scientific">Clostridium frigidicarnis</name>
    <dbReference type="NCBI Taxonomy" id="84698"/>
    <lineage>
        <taxon>Bacteria</taxon>
        <taxon>Bacillati</taxon>
        <taxon>Bacillota</taxon>
        <taxon>Clostridia</taxon>
        <taxon>Eubacteriales</taxon>
        <taxon>Clostridiaceae</taxon>
        <taxon>Clostridium</taxon>
    </lineage>
</organism>
<protein>
    <submittedName>
        <fullName evidence="2">Methyltransferase domain-containing protein</fullName>
    </submittedName>
</protein>
<evidence type="ECO:0000259" key="1">
    <source>
        <dbReference type="Pfam" id="PF08241"/>
    </source>
</evidence>
<dbReference type="GO" id="GO:0032259">
    <property type="term" value="P:methylation"/>
    <property type="evidence" value="ECO:0007669"/>
    <property type="project" value="UniProtKB-KW"/>
</dbReference>
<dbReference type="EMBL" id="FOKI01000007">
    <property type="protein sequence ID" value="SFA96431.1"/>
    <property type="molecule type" value="Genomic_DNA"/>
</dbReference>
<name>A0A1I0X683_9CLOT</name>
<keyword evidence="2" id="KW-0808">Transferase</keyword>
<evidence type="ECO:0000313" key="3">
    <source>
        <dbReference type="Proteomes" id="UP000198619"/>
    </source>
</evidence>
<dbReference type="Pfam" id="PF08241">
    <property type="entry name" value="Methyltransf_11"/>
    <property type="match status" value="1"/>
</dbReference>
<proteinExistence type="predicted"/>